<evidence type="ECO:0000259" key="5">
    <source>
        <dbReference type="PROSITE" id="PS50975"/>
    </source>
</evidence>
<evidence type="ECO:0000256" key="3">
    <source>
        <dbReference type="ARBA" id="ARBA00022840"/>
    </source>
</evidence>
<gene>
    <name evidence="6" type="ORF">J2Z70_003367</name>
</gene>
<dbReference type="Pfam" id="PF13535">
    <property type="entry name" value="ATP-grasp_4"/>
    <property type="match status" value="1"/>
</dbReference>
<accession>A0ABS4NT26</accession>
<dbReference type="RefSeq" id="WP_209875022.1">
    <property type="nucleotide sequence ID" value="NZ_JAGGLV010000010.1"/>
</dbReference>
<dbReference type="Gene3D" id="3.40.50.20">
    <property type="match status" value="1"/>
</dbReference>
<dbReference type="Proteomes" id="UP000773462">
    <property type="component" value="Unassembled WGS sequence"/>
</dbReference>
<evidence type="ECO:0000313" key="6">
    <source>
        <dbReference type="EMBL" id="MBP2113208.1"/>
    </source>
</evidence>
<dbReference type="InterPro" id="IPR040570">
    <property type="entry name" value="LAL_C2"/>
</dbReference>
<dbReference type="InterPro" id="IPR041472">
    <property type="entry name" value="BL00235/CARNS1_N"/>
</dbReference>
<feature type="domain" description="ATP-grasp" evidence="5">
    <location>
        <begin position="118"/>
        <end position="315"/>
    </location>
</feature>
<evidence type="ECO:0000313" key="7">
    <source>
        <dbReference type="Proteomes" id="UP000773462"/>
    </source>
</evidence>
<sequence length="413" mass="45441">MKHLLLVESNESIAGIQACKEMGYTVTLLTQNIQHYLKGQPLESHPLRLVDYIHEVDTFNEEAVVDFVKAYHQANPLTGVMSFAEFYVVQATAAAHAIGVPTMQPLAAKNARNKYKSREICVQSGVPVPRSLLAGSIEEACRHAHSMGYPCIVKPCDGAMSIGVVFVNNERELRQAYDSYVNNRNFGRNLYGSTDVLIEEYAAGPLVSVEMVTYQGQDHLIGITDRRLVGFPYFVETGASFPVRLSHEAEIVEVVRRGLHALGVDFGPTHTEVALTPEGPKIIEFNPRMVGGPVPEMIKYATGIDLPREVLRMHMGEAPELTPSVSRGAASREFCSPVDGRLIEVTGLKELEGRADILRSHFIAAGREVSFPRSNFDWIGRVMVGGDDAEQAEQKCSEIQNTIGLHIAARPIS</sequence>
<comment type="caution">
    <text evidence="6">The sequence shown here is derived from an EMBL/GenBank/DDBJ whole genome shotgun (WGS) entry which is preliminary data.</text>
</comment>
<dbReference type="PANTHER" id="PTHR43585:SF2">
    <property type="entry name" value="ATP-GRASP ENZYME FSQD"/>
    <property type="match status" value="1"/>
</dbReference>
<dbReference type="InterPro" id="IPR052032">
    <property type="entry name" value="ATP-dep_AA_Ligase"/>
</dbReference>
<dbReference type="PROSITE" id="PS50975">
    <property type="entry name" value="ATP_GRASP"/>
    <property type="match status" value="1"/>
</dbReference>
<keyword evidence="2 4" id="KW-0547">Nucleotide-binding</keyword>
<name>A0ABS4NT26_9BACL</name>
<proteinExistence type="predicted"/>
<evidence type="ECO:0000256" key="1">
    <source>
        <dbReference type="ARBA" id="ARBA00022598"/>
    </source>
</evidence>
<dbReference type="PANTHER" id="PTHR43585">
    <property type="entry name" value="FUMIPYRROLE BIOSYNTHESIS PROTEIN C"/>
    <property type="match status" value="1"/>
</dbReference>
<evidence type="ECO:0000256" key="4">
    <source>
        <dbReference type="PROSITE-ProRule" id="PRU00409"/>
    </source>
</evidence>
<dbReference type="Pfam" id="PF18130">
    <property type="entry name" value="ATPgrasp_N"/>
    <property type="match status" value="1"/>
</dbReference>
<protein>
    <submittedName>
        <fullName evidence="6">Biotin carboxylase</fullName>
    </submittedName>
</protein>
<dbReference type="SUPFAM" id="SSF56059">
    <property type="entry name" value="Glutathione synthetase ATP-binding domain-like"/>
    <property type="match status" value="1"/>
</dbReference>
<dbReference type="SMART" id="SM01209">
    <property type="entry name" value="GARS_A"/>
    <property type="match status" value="1"/>
</dbReference>
<keyword evidence="1" id="KW-0436">Ligase</keyword>
<dbReference type="Pfam" id="PF18603">
    <property type="entry name" value="LAL_C2"/>
    <property type="match status" value="1"/>
</dbReference>
<keyword evidence="3 4" id="KW-0067">ATP-binding</keyword>
<dbReference type="Gene3D" id="3.30.470.20">
    <property type="entry name" value="ATP-grasp fold, B domain"/>
    <property type="match status" value="1"/>
</dbReference>
<evidence type="ECO:0000256" key="2">
    <source>
        <dbReference type="ARBA" id="ARBA00022741"/>
    </source>
</evidence>
<dbReference type="InterPro" id="IPR011761">
    <property type="entry name" value="ATP-grasp"/>
</dbReference>
<keyword evidence="7" id="KW-1185">Reference proteome</keyword>
<reference evidence="6 7" key="1">
    <citation type="submission" date="2021-03" db="EMBL/GenBank/DDBJ databases">
        <title>Genomic Encyclopedia of Type Strains, Phase IV (KMG-IV): sequencing the most valuable type-strain genomes for metagenomic binning, comparative biology and taxonomic classification.</title>
        <authorList>
            <person name="Goeker M."/>
        </authorList>
    </citation>
    <scope>NUCLEOTIDE SEQUENCE [LARGE SCALE GENOMIC DNA]</scope>
    <source>
        <strain evidence="6 7">DSM 101953</strain>
    </source>
</reference>
<dbReference type="EMBL" id="JAGGLV010000010">
    <property type="protein sequence ID" value="MBP2113208.1"/>
    <property type="molecule type" value="Genomic_DNA"/>
</dbReference>
<organism evidence="6 7">
    <name type="scientific">Paenibacillus silagei</name>
    <dbReference type="NCBI Taxonomy" id="1670801"/>
    <lineage>
        <taxon>Bacteria</taxon>
        <taxon>Bacillati</taxon>
        <taxon>Bacillota</taxon>
        <taxon>Bacilli</taxon>
        <taxon>Bacillales</taxon>
        <taxon>Paenibacillaceae</taxon>
        <taxon>Paenibacillus</taxon>
    </lineage>
</organism>